<dbReference type="Proteomes" id="UP001500483">
    <property type="component" value="Unassembled WGS sequence"/>
</dbReference>
<evidence type="ECO:0000313" key="4">
    <source>
        <dbReference type="EMBL" id="GAA3366146.1"/>
    </source>
</evidence>
<gene>
    <name evidence="4" type="ORF">GCM10020366_68850</name>
</gene>
<dbReference type="CDD" id="cd05233">
    <property type="entry name" value="SDR_c"/>
    <property type="match status" value="1"/>
</dbReference>
<reference evidence="5" key="1">
    <citation type="journal article" date="2019" name="Int. J. Syst. Evol. Microbiol.">
        <title>The Global Catalogue of Microorganisms (GCM) 10K type strain sequencing project: providing services to taxonomists for standard genome sequencing and annotation.</title>
        <authorList>
            <consortium name="The Broad Institute Genomics Platform"/>
            <consortium name="The Broad Institute Genome Sequencing Center for Infectious Disease"/>
            <person name="Wu L."/>
            <person name="Ma J."/>
        </authorList>
    </citation>
    <scope>NUCLEOTIDE SEQUENCE [LARGE SCALE GENOMIC DNA]</scope>
    <source>
        <strain evidence="5">JCM 9687</strain>
    </source>
</reference>
<evidence type="ECO:0000256" key="1">
    <source>
        <dbReference type="ARBA" id="ARBA00006484"/>
    </source>
</evidence>
<sequence>MTWGSADLNRDPATRDAVRGTPIPAQEQDHMASKTVLITGATSGIGAHTARSLLARGHRVVVTGRDERKLEKFLDEAGCPDRLLGLVGDAADWQATDSVVTRAVEHFGGLDAAVANAGFMSGDSIGAGDPALWAPMVLTNVLGPALLAHASLPHLEAAGGRLVLIGSVAGLKNSPGNLYSATKWATTGLAENVRLHATARGVGVTLVNPGMVDTPFWEGTGVPPFALPPRPVAETICFALDQPAGVDLNTLTIRPVGQPV</sequence>
<dbReference type="PRINTS" id="PR00081">
    <property type="entry name" value="GDHRDH"/>
</dbReference>
<dbReference type="Gene3D" id="3.40.50.720">
    <property type="entry name" value="NAD(P)-binding Rossmann-like Domain"/>
    <property type="match status" value="1"/>
</dbReference>
<feature type="region of interest" description="Disordered" evidence="3">
    <location>
        <begin position="1"/>
        <end position="29"/>
    </location>
</feature>
<dbReference type="InterPro" id="IPR002347">
    <property type="entry name" value="SDR_fam"/>
</dbReference>
<comment type="similarity">
    <text evidence="1">Belongs to the short-chain dehydrogenases/reductases (SDR) family.</text>
</comment>
<evidence type="ECO:0000256" key="2">
    <source>
        <dbReference type="ARBA" id="ARBA00023002"/>
    </source>
</evidence>
<dbReference type="PANTHER" id="PTHR43391">
    <property type="entry name" value="RETINOL DEHYDROGENASE-RELATED"/>
    <property type="match status" value="1"/>
</dbReference>
<dbReference type="PANTHER" id="PTHR43391:SF94">
    <property type="entry name" value="OXIDOREDUCTASE-RELATED"/>
    <property type="match status" value="1"/>
</dbReference>
<proteinExistence type="inferred from homology"/>
<protein>
    <submittedName>
        <fullName evidence="4">SDR family oxidoreductase</fullName>
    </submittedName>
</protein>
<dbReference type="EMBL" id="BAAAYK010000038">
    <property type="protein sequence ID" value="GAA3366146.1"/>
    <property type="molecule type" value="Genomic_DNA"/>
</dbReference>
<comment type="caution">
    <text evidence="4">The sequence shown here is derived from an EMBL/GenBank/DDBJ whole genome shotgun (WGS) entry which is preliminary data.</text>
</comment>
<name>A0ABP6S2U8_9PSEU</name>
<accession>A0ABP6S2U8</accession>
<dbReference type="InterPro" id="IPR036291">
    <property type="entry name" value="NAD(P)-bd_dom_sf"/>
</dbReference>
<dbReference type="SUPFAM" id="SSF51735">
    <property type="entry name" value="NAD(P)-binding Rossmann-fold domains"/>
    <property type="match status" value="1"/>
</dbReference>
<evidence type="ECO:0000256" key="3">
    <source>
        <dbReference type="SAM" id="MobiDB-lite"/>
    </source>
</evidence>
<keyword evidence="5" id="KW-1185">Reference proteome</keyword>
<keyword evidence="2" id="KW-0560">Oxidoreductase</keyword>
<evidence type="ECO:0000313" key="5">
    <source>
        <dbReference type="Proteomes" id="UP001500483"/>
    </source>
</evidence>
<feature type="compositionally biased region" description="Basic and acidic residues" evidence="3">
    <location>
        <begin position="8"/>
        <end position="18"/>
    </location>
</feature>
<dbReference type="Pfam" id="PF00106">
    <property type="entry name" value="adh_short"/>
    <property type="match status" value="1"/>
</dbReference>
<organism evidence="4 5">
    <name type="scientific">Saccharopolyspora gregorii</name>
    <dbReference type="NCBI Taxonomy" id="33914"/>
    <lineage>
        <taxon>Bacteria</taxon>
        <taxon>Bacillati</taxon>
        <taxon>Actinomycetota</taxon>
        <taxon>Actinomycetes</taxon>
        <taxon>Pseudonocardiales</taxon>
        <taxon>Pseudonocardiaceae</taxon>
        <taxon>Saccharopolyspora</taxon>
    </lineage>
</organism>